<evidence type="ECO:0000256" key="3">
    <source>
        <dbReference type="ARBA" id="ARBA00022448"/>
    </source>
</evidence>
<evidence type="ECO:0000313" key="11">
    <source>
        <dbReference type="Proteomes" id="UP000284706"/>
    </source>
</evidence>
<dbReference type="FunCoup" id="A0A409W205">
    <property type="interactions" value="73"/>
</dbReference>
<organism evidence="10 11">
    <name type="scientific">Gymnopilus dilepis</name>
    <dbReference type="NCBI Taxonomy" id="231916"/>
    <lineage>
        <taxon>Eukaryota</taxon>
        <taxon>Fungi</taxon>
        <taxon>Dikarya</taxon>
        <taxon>Basidiomycota</taxon>
        <taxon>Agaricomycotina</taxon>
        <taxon>Agaricomycetes</taxon>
        <taxon>Agaricomycetidae</taxon>
        <taxon>Agaricales</taxon>
        <taxon>Agaricineae</taxon>
        <taxon>Hymenogastraceae</taxon>
        <taxon>Gymnopilus</taxon>
    </lineage>
</organism>
<dbReference type="GO" id="GO:0000220">
    <property type="term" value="C:vacuolar proton-transporting V-type ATPase, V0 domain"/>
    <property type="evidence" value="ECO:0007669"/>
    <property type="project" value="TreeGrafter"/>
</dbReference>
<keyword evidence="8 9" id="KW-0472">Membrane</keyword>
<dbReference type="Pfam" id="PF05493">
    <property type="entry name" value="ATP_synt_H"/>
    <property type="match status" value="1"/>
</dbReference>
<keyword evidence="6 9" id="KW-1133">Transmembrane helix</keyword>
<evidence type="ECO:0000256" key="2">
    <source>
        <dbReference type="ARBA" id="ARBA00008328"/>
    </source>
</evidence>
<evidence type="ECO:0000313" key="10">
    <source>
        <dbReference type="EMBL" id="PPQ72537.1"/>
    </source>
</evidence>
<comment type="subcellular location">
    <subcellularLocation>
        <location evidence="1">Endomembrane system</location>
        <topology evidence="1">Multi-pass membrane protein</topology>
    </subcellularLocation>
</comment>
<sequence length="88" mass="9764">MASIFPVLFMFVVTAALMTVAALFTPKGPNQVTIRTALMLTFASCYIMWMVTYMAQLHPLIGALSMLSRVLRKSDVIWLLAPVRSVKA</sequence>
<dbReference type="Proteomes" id="UP000284706">
    <property type="component" value="Unassembled WGS sequence"/>
</dbReference>
<dbReference type="EMBL" id="NHYE01005452">
    <property type="protein sequence ID" value="PPQ72537.1"/>
    <property type="molecule type" value="Genomic_DNA"/>
</dbReference>
<dbReference type="OrthoDB" id="1508846at2759"/>
<name>A0A409W205_9AGAR</name>
<feature type="transmembrane region" description="Helical" evidence="9">
    <location>
        <begin position="37"/>
        <end position="56"/>
    </location>
</feature>
<keyword evidence="3" id="KW-0813">Transport</keyword>
<evidence type="ECO:0000256" key="7">
    <source>
        <dbReference type="ARBA" id="ARBA00023065"/>
    </source>
</evidence>
<protein>
    <recommendedName>
        <fullName evidence="12">V-type proton ATPase subunit</fullName>
    </recommendedName>
</protein>
<dbReference type="STRING" id="231916.A0A409W205"/>
<evidence type="ECO:0000256" key="1">
    <source>
        <dbReference type="ARBA" id="ARBA00004127"/>
    </source>
</evidence>
<keyword evidence="5" id="KW-0375">Hydrogen ion transport</keyword>
<reference evidence="10 11" key="1">
    <citation type="journal article" date="2018" name="Evol. Lett.">
        <title>Horizontal gene cluster transfer increased hallucinogenic mushroom diversity.</title>
        <authorList>
            <person name="Reynolds H.T."/>
            <person name="Vijayakumar V."/>
            <person name="Gluck-Thaler E."/>
            <person name="Korotkin H.B."/>
            <person name="Matheny P.B."/>
            <person name="Slot J.C."/>
        </authorList>
    </citation>
    <scope>NUCLEOTIDE SEQUENCE [LARGE SCALE GENOMIC DNA]</scope>
    <source>
        <strain evidence="10 11">SRW20</strain>
    </source>
</reference>
<feature type="transmembrane region" description="Helical" evidence="9">
    <location>
        <begin position="6"/>
        <end position="25"/>
    </location>
</feature>
<dbReference type="InParanoid" id="A0A409W205"/>
<dbReference type="GO" id="GO:0012505">
    <property type="term" value="C:endomembrane system"/>
    <property type="evidence" value="ECO:0007669"/>
    <property type="project" value="UniProtKB-SubCell"/>
</dbReference>
<evidence type="ECO:0000256" key="4">
    <source>
        <dbReference type="ARBA" id="ARBA00022692"/>
    </source>
</evidence>
<evidence type="ECO:0000256" key="8">
    <source>
        <dbReference type="ARBA" id="ARBA00023136"/>
    </source>
</evidence>
<dbReference type="GO" id="GO:0007035">
    <property type="term" value="P:vacuolar acidification"/>
    <property type="evidence" value="ECO:0007669"/>
    <property type="project" value="TreeGrafter"/>
</dbReference>
<dbReference type="InterPro" id="IPR008389">
    <property type="entry name" value="ATPase_V0-cplx_e1/e2_su"/>
</dbReference>
<dbReference type="GO" id="GO:0046961">
    <property type="term" value="F:proton-transporting ATPase activity, rotational mechanism"/>
    <property type="evidence" value="ECO:0007669"/>
    <property type="project" value="InterPro"/>
</dbReference>
<gene>
    <name evidence="10" type="ORF">CVT26_004014</name>
</gene>
<evidence type="ECO:0000256" key="5">
    <source>
        <dbReference type="ARBA" id="ARBA00022781"/>
    </source>
</evidence>
<accession>A0A409W205</accession>
<dbReference type="AlphaFoldDB" id="A0A409W205"/>
<comment type="caution">
    <text evidence="10">The sequence shown here is derived from an EMBL/GenBank/DDBJ whole genome shotgun (WGS) entry which is preliminary data.</text>
</comment>
<evidence type="ECO:0008006" key="12">
    <source>
        <dbReference type="Google" id="ProtNLM"/>
    </source>
</evidence>
<keyword evidence="7" id="KW-0406">Ion transport</keyword>
<evidence type="ECO:0000256" key="6">
    <source>
        <dbReference type="ARBA" id="ARBA00022989"/>
    </source>
</evidence>
<keyword evidence="11" id="KW-1185">Reference proteome</keyword>
<evidence type="ECO:0000256" key="9">
    <source>
        <dbReference type="SAM" id="Phobius"/>
    </source>
</evidence>
<dbReference type="PANTHER" id="PTHR12263">
    <property type="entry name" value="VACUOLAR ATP SYNTHASE SUBUNIT H"/>
    <property type="match status" value="1"/>
</dbReference>
<dbReference type="PANTHER" id="PTHR12263:SF0">
    <property type="entry name" value="V-TYPE PROTON ATPASE SUBUNIT"/>
    <property type="match status" value="1"/>
</dbReference>
<proteinExistence type="inferred from homology"/>
<keyword evidence="4 9" id="KW-0812">Transmembrane</keyword>
<comment type="similarity">
    <text evidence="2">Belongs to the V-ATPase e1/e2 subunit family.</text>
</comment>